<accession>A0A087EI80</accession>
<proteinExistence type="predicted"/>
<dbReference type="STRING" id="356829.BITS_0731"/>
<gene>
    <name evidence="1" type="ORF">BITS_0731</name>
</gene>
<organism evidence="1 2">
    <name type="scientific">Bifidobacterium tsurumiense</name>
    <dbReference type="NCBI Taxonomy" id="356829"/>
    <lineage>
        <taxon>Bacteria</taxon>
        <taxon>Bacillati</taxon>
        <taxon>Actinomycetota</taxon>
        <taxon>Actinomycetes</taxon>
        <taxon>Bifidobacteriales</taxon>
        <taxon>Bifidobacteriaceae</taxon>
        <taxon>Bifidobacterium</taxon>
    </lineage>
</organism>
<sequence length="101" mass="10709">MRCSVRFLEVVIESGHVKVAYGAPIVCRDVAYARAYEHECAVGVGKAAYDPGASPDFPVEPFDHVVRPDPPAVLGGESVQQVGRGLADAFPQTAGRGPEFP</sequence>
<dbReference type="EMBL" id="JGZU01000004">
    <property type="protein sequence ID" value="KFJ07481.1"/>
    <property type="molecule type" value="Genomic_DNA"/>
</dbReference>
<protein>
    <submittedName>
        <fullName evidence="1">Uncharacterized protein</fullName>
    </submittedName>
</protein>
<dbReference type="AlphaFoldDB" id="A0A087EI80"/>
<name>A0A087EI80_9BIFI</name>
<evidence type="ECO:0000313" key="2">
    <source>
        <dbReference type="Proteomes" id="UP000029080"/>
    </source>
</evidence>
<reference evidence="1 2" key="1">
    <citation type="submission" date="2014-03" db="EMBL/GenBank/DDBJ databases">
        <title>Genomics of Bifidobacteria.</title>
        <authorList>
            <person name="Ventura M."/>
            <person name="Milani C."/>
            <person name="Lugli G.A."/>
        </authorList>
    </citation>
    <scope>NUCLEOTIDE SEQUENCE [LARGE SCALE GENOMIC DNA]</scope>
    <source>
        <strain evidence="1 2">JCM 13495</strain>
    </source>
</reference>
<dbReference type="Proteomes" id="UP000029080">
    <property type="component" value="Unassembled WGS sequence"/>
</dbReference>
<evidence type="ECO:0000313" key="1">
    <source>
        <dbReference type="EMBL" id="KFJ07481.1"/>
    </source>
</evidence>
<keyword evidence="2" id="KW-1185">Reference proteome</keyword>
<comment type="caution">
    <text evidence="1">The sequence shown here is derived from an EMBL/GenBank/DDBJ whole genome shotgun (WGS) entry which is preliminary data.</text>
</comment>